<dbReference type="AlphaFoldDB" id="A0AAQ4EUW0"/>
<keyword evidence="3" id="KW-0539">Nucleus</keyword>
<dbReference type="SUPFAM" id="SSF52058">
    <property type="entry name" value="L domain-like"/>
    <property type="match status" value="1"/>
</dbReference>
<keyword evidence="2" id="KW-0677">Repeat</keyword>
<dbReference type="InterPro" id="IPR001611">
    <property type="entry name" value="Leu-rich_rpt"/>
</dbReference>
<dbReference type="Gene3D" id="3.80.10.10">
    <property type="entry name" value="Ribonuclease Inhibitor"/>
    <property type="match status" value="1"/>
</dbReference>
<dbReference type="EMBL" id="JARKHS020010942">
    <property type="protein sequence ID" value="KAK8778273.1"/>
    <property type="molecule type" value="Genomic_DNA"/>
</dbReference>
<comment type="caution">
    <text evidence="5">The sequence shown here is derived from an EMBL/GenBank/DDBJ whole genome shotgun (WGS) entry which is preliminary data.</text>
</comment>
<keyword evidence="1" id="KW-0433">Leucine-rich repeat</keyword>
<evidence type="ECO:0000259" key="4">
    <source>
        <dbReference type="Pfam" id="PF25344"/>
    </source>
</evidence>
<dbReference type="Pfam" id="PF00560">
    <property type="entry name" value="LRR_1"/>
    <property type="match status" value="1"/>
</dbReference>
<evidence type="ECO:0000256" key="1">
    <source>
        <dbReference type="ARBA" id="ARBA00022614"/>
    </source>
</evidence>
<protein>
    <recommendedName>
        <fullName evidence="4">PIF1/LRR1 pleckstrin homology domain-containing protein</fullName>
    </recommendedName>
</protein>
<name>A0AAQ4EUW0_AMBAM</name>
<reference evidence="5 6" key="1">
    <citation type="journal article" date="2023" name="Arcadia Sci">
        <title>De novo assembly of a long-read Amblyomma americanum tick genome.</title>
        <authorList>
            <person name="Chou S."/>
            <person name="Poskanzer K.E."/>
            <person name="Rollins M."/>
            <person name="Thuy-Boun P.S."/>
        </authorList>
    </citation>
    <scope>NUCLEOTIDE SEQUENCE [LARGE SCALE GENOMIC DNA]</scope>
    <source>
        <strain evidence="5">F_SG_1</strain>
        <tissue evidence="5">Salivary glands</tissue>
    </source>
</reference>
<dbReference type="InterPro" id="IPR003591">
    <property type="entry name" value="Leu-rich_rpt_typical-subtyp"/>
</dbReference>
<dbReference type="InterPro" id="IPR057437">
    <property type="entry name" value="PIF1/LRR1_PH"/>
</dbReference>
<dbReference type="PANTHER" id="PTHR48051">
    <property type="match status" value="1"/>
</dbReference>
<organism evidence="5 6">
    <name type="scientific">Amblyomma americanum</name>
    <name type="common">Lone star tick</name>
    <dbReference type="NCBI Taxonomy" id="6943"/>
    <lineage>
        <taxon>Eukaryota</taxon>
        <taxon>Metazoa</taxon>
        <taxon>Ecdysozoa</taxon>
        <taxon>Arthropoda</taxon>
        <taxon>Chelicerata</taxon>
        <taxon>Arachnida</taxon>
        <taxon>Acari</taxon>
        <taxon>Parasitiformes</taxon>
        <taxon>Ixodida</taxon>
        <taxon>Ixodoidea</taxon>
        <taxon>Ixodidae</taxon>
        <taxon>Amblyomminae</taxon>
        <taxon>Amblyomma</taxon>
    </lineage>
</organism>
<dbReference type="SMART" id="SM00364">
    <property type="entry name" value="LRR_BAC"/>
    <property type="match status" value="3"/>
</dbReference>
<dbReference type="PROSITE" id="PS51450">
    <property type="entry name" value="LRR"/>
    <property type="match status" value="1"/>
</dbReference>
<dbReference type="PANTHER" id="PTHR48051:SF1">
    <property type="entry name" value="RAS SUPPRESSOR PROTEIN 1"/>
    <property type="match status" value="1"/>
</dbReference>
<dbReference type="SMART" id="SM00369">
    <property type="entry name" value="LRR_TYP"/>
    <property type="match status" value="3"/>
</dbReference>
<dbReference type="Proteomes" id="UP001321473">
    <property type="component" value="Unassembled WGS sequence"/>
</dbReference>
<evidence type="ECO:0000313" key="6">
    <source>
        <dbReference type="Proteomes" id="UP001321473"/>
    </source>
</evidence>
<feature type="domain" description="PIF1/LRR1 pleckstrin homology" evidence="4">
    <location>
        <begin position="1"/>
        <end position="119"/>
    </location>
</feature>
<evidence type="ECO:0000313" key="5">
    <source>
        <dbReference type="EMBL" id="KAK8778273.1"/>
    </source>
</evidence>
<gene>
    <name evidence="5" type="ORF">V5799_020387</name>
</gene>
<keyword evidence="6" id="KW-1185">Reference proteome</keyword>
<accession>A0AAQ4EUW0</accession>
<dbReference type="InterPro" id="IPR050216">
    <property type="entry name" value="LRR_domain-containing"/>
</dbReference>
<dbReference type="InterPro" id="IPR032675">
    <property type="entry name" value="LRR_dom_sf"/>
</dbReference>
<evidence type="ECO:0000256" key="3">
    <source>
        <dbReference type="ARBA" id="ARBA00023242"/>
    </source>
</evidence>
<evidence type="ECO:0000256" key="2">
    <source>
        <dbReference type="ARBA" id="ARBA00022737"/>
    </source>
</evidence>
<sequence>MRLDCETQIFYRMLQYLNHCERSMKATFTTLTLYRKPEKKKSKPVTFLLLCTAKNPAGTKYRVDSNIEGLFTKFVDEGKARIRIREPKHDVIISKAEATKLRQFLCLLRRVQRGDILDQSVFSDPPSKITRTREVLVVKSRHQYPSQGFPRALKELTIEGCSLVQLSSDVLALANLCVLNLKANQIQKLPTQLKNLPIKCLTVSENCIVELQPELFEGRLRSCLQSLDVSNNQLTVLPETLCSARKLMFLAARYNRLQKLPDGLGYLSHLWELDLTSNALTFLPASMLKLKLKCVSIWSNPLTATAGQPMEHTTASRQVPWPLIELAARAVVAAGCYARPPHAMAASSLCFQPLQLA</sequence>
<proteinExistence type="predicted"/>
<dbReference type="GO" id="GO:0005737">
    <property type="term" value="C:cytoplasm"/>
    <property type="evidence" value="ECO:0007669"/>
    <property type="project" value="TreeGrafter"/>
</dbReference>
<dbReference type="Pfam" id="PF25344">
    <property type="entry name" value="PH_LRR1"/>
    <property type="match status" value="1"/>
</dbReference>